<protein>
    <submittedName>
        <fullName evidence="18">Polysaccharide biosynthesis protein</fullName>
    </submittedName>
</protein>
<evidence type="ECO:0000256" key="8">
    <source>
        <dbReference type="ARBA" id="ARBA00023047"/>
    </source>
</evidence>
<evidence type="ECO:0000256" key="14">
    <source>
        <dbReference type="ARBA" id="ARBA00023288"/>
    </source>
</evidence>
<evidence type="ECO:0000256" key="12">
    <source>
        <dbReference type="ARBA" id="ARBA00023139"/>
    </source>
</evidence>
<sequence length="238" mass="26228">MRNIEETAIQAATQNQKNTIQVGDQLVIVISAKDMDVVKPFNQNYSSSELVQPNLPGGNTGMMSTQTSGPIYVVDDHGDIDFPVLGKINTIGKTTTDVKDILREKLSYYVINPSVNIRLTNFKITVLGEVNRQGDYVIPNGNATLFNALGLAGDLTIYGKRDNVLVVRNEDGVMTKQRIDLTDANFINSPYYHLKQGDVIYVSSNETRQKTSRLDPNAGIYISVASIVVTILALIFKN</sequence>
<keyword evidence="19" id="KW-1185">Reference proteome</keyword>
<evidence type="ECO:0000256" key="15">
    <source>
        <dbReference type="SAM" id="Phobius"/>
    </source>
</evidence>
<evidence type="ECO:0000256" key="3">
    <source>
        <dbReference type="ARBA" id="ARBA00022448"/>
    </source>
</evidence>
<organism evidence="18 19">
    <name type="scientific">Cloacibacterium rupense</name>
    <dbReference type="NCBI Taxonomy" id="517423"/>
    <lineage>
        <taxon>Bacteria</taxon>
        <taxon>Pseudomonadati</taxon>
        <taxon>Bacteroidota</taxon>
        <taxon>Flavobacteriia</taxon>
        <taxon>Flavobacteriales</taxon>
        <taxon>Weeksellaceae</taxon>
    </lineage>
</organism>
<evidence type="ECO:0000256" key="2">
    <source>
        <dbReference type="ARBA" id="ARBA00009450"/>
    </source>
</evidence>
<dbReference type="PANTHER" id="PTHR33619">
    <property type="entry name" value="POLYSACCHARIDE EXPORT PROTEIN GFCE-RELATED"/>
    <property type="match status" value="1"/>
</dbReference>
<dbReference type="Pfam" id="PF02563">
    <property type="entry name" value="Poly_export"/>
    <property type="match status" value="1"/>
</dbReference>
<evidence type="ECO:0000256" key="7">
    <source>
        <dbReference type="ARBA" id="ARBA00022729"/>
    </source>
</evidence>
<feature type="transmembrane region" description="Helical" evidence="15">
    <location>
        <begin position="218"/>
        <end position="236"/>
    </location>
</feature>
<evidence type="ECO:0000256" key="11">
    <source>
        <dbReference type="ARBA" id="ARBA00023136"/>
    </source>
</evidence>
<dbReference type="InterPro" id="IPR054765">
    <property type="entry name" value="SLBB_dom"/>
</dbReference>
<gene>
    <name evidence="18" type="ORF">GCM10010992_27010</name>
</gene>
<comment type="similarity">
    <text evidence="2">Belongs to the BexD/CtrA/VexA family.</text>
</comment>
<keyword evidence="3" id="KW-0813">Transport</keyword>
<dbReference type="Gene3D" id="3.10.560.10">
    <property type="entry name" value="Outer membrane lipoprotein wza domain like"/>
    <property type="match status" value="1"/>
</dbReference>
<accession>A0ABQ2NP69</accession>
<keyword evidence="4" id="KW-1134">Transmembrane beta strand</keyword>
<keyword evidence="15" id="KW-1133">Transmembrane helix</keyword>
<comment type="caution">
    <text evidence="18">The sequence shown here is derived from an EMBL/GenBank/DDBJ whole genome shotgun (WGS) entry which is preliminary data.</text>
</comment>
<evidence type="ECO:0000256" key="6">
    <source>
        <dbReference type="ARBA" id="ARBA00022692"/>
    </source>
</evidence>
<dbReference type="EMBL" id="BMLV01000007">
    <property type="protein sequence ID" value="GGP06552.1"/>
    <property type="molecule type" value="Genomic_DNA"/>
</dbReference>
<keyword evidence="6 15" id="KW-0812">Transmembrane</keyword>
<comment type="subcellular location">
    <subcellularLocation>
        <location evidence="1">Cell outer membrane</location>
        <topology evidence="1">Multi-pass membrane protein</topology>
    </subcellularLocation>
</comment>
<feature type="domain" description="SLBB" evidence="17">
    <location>
        <begin position="123"/>
        <end position="202"/>
    </location>
</feature>
<keyword evidence="5" id="KW-0762">Sugar transport</keyword>
<keyword evidence="11 15" id="KW-0472">Membrane</keyword>
<keyword evidence="10" id="KW-0626">Porin</keyword>
<keyword evidence="8" id="KW-0625">Polysaccharide transport</keyword>
<keyword evidence="13" id="KW-0998">Cell outer membrane</keyword>
<reference evidence="19" key="1">
    <citation type="journal article" date="2019" name="Int. J. Syst. Evol. Microbiol.">
        <title>The Global Catalogue of Microorganisms (GCM) 10K type strain sequencing project: providing services to taxonomists for standard genome sequencing and annotation.</title>
        <authorList>
            <consortium name="The Broad Institute Genomics Platform"/>
            <consortium name="The Broad Institute Genome Sequencing Center for Infectious Disease"/>
            <person name="Wu L."/>
            <person name="Ma J."/>
        </authorList>
    </citation>
    <scope>NUCLEOTIDE SEQUENCE [LARGE SCALE GENOMIC DNA]</scope>
    <source>
        <strain evidence="19">CGMCC 1.7656</strain>
    </source>
</reference>
<dbReference type="InterPro" id="IPR049712">
    <property type="entry name" value="Poly_export"/>
</dbReference>
<evidence type="ECO:0000256" key="9">
    <source>
        <dbReference type="ARBA" id="ARBA00023065"/>
    </source>
</evidence>
<keyword evidence="12" id="KW-0564">Palmitate</keyword>
<dbReference type="Pfam" id="PF22461">
    <property type="entry name" value="SLBB_2"/>
    <property type="match status" value="1"/>
</dbReference>
<evidence type="ECO:0000256" key="4">
    <source>
        <dbReference type="ARBA" id="ARBA00022452"/>
    </source>
</evidence>
<evidence type="ECO:0000256" key="13">
    <source>
        <dbReference type="ARBA" id="ARBA00023237"/>
    </source>
</evidence>
<keyword evidence="14" id="KW-0449">Lipoprotein</keyword>
<proteinExistence type="inferred from homology"/>
<dbReference type="InterPro" id="IPR003715">
    <property type="entry name" value="Poly_export_N"/>
</dbReference>
<feature type="domain" description="Polysaccharide export protein N-terminal" evidence="16">
    <location>
        <begin position="14"/>
        <end position="119"/>
    </location>
</feature>
<evidence type="ECO:0000259" key="17">
    <source>
        <dbReference type="Pfam" id="PF22461"/>
    </source>
</evidence>
<dbReference type="RefSeq" id="WP_308421306.1">
    <property type="nucleotide sequence ID" value="NZ_BMLV01000007.1"/>
</dbReference>
<dbReference type="Gene3D" id="3.30.1950.10">
    <property type="entry name" value="wza like domain"/>
    <property type="match status" value="1"/>
</dbReference>
<name>A0ABQ2NP69_9FLAO</name>
<evidence type="ECO:0000256" key="5">
    <source>
        <dbReference type="ARBA" id="ARBA00022597"/>
    </source>
</evidence>
<evidence type="ECO:0000256" key="10">
    <source>
        <dbReference type="ARBA" id="ARBA00023114"/>
    </source>
</evidence>
<keyword evidence="7" id="KW-0732">Signal</keyword>
<dbReference type="PANTHER" id="PTHR33619:SF3">
    <property type="entry name" value="POLYSACCHARIDE EXPORT PROTEIN GFCE-RELATED"/>
    <property type="match status" value="1"/>
</dbReference>
<evidence type="ECO:0000256" key="1">
    <source>
        <dbReference type="ARBA" id="ARBA00004571"/>
    </source>
</evidence>
<evidence type="ECO:0000313" key="19">
    <source>
        <dbReference type="Proteomes" id="UP000620064"/>
    </source>
</evidence>
<dbReference type="Proteomes" id="UP000620064">
    <property type="component" value="Unassembled WGS sequence"/>
</dbReference>
<evidence type="ECO:0000313" key="18">
    <source>
        <dbReference type="EMBL" id="GGP06552.1"/>
    </source>
</evidence>
<keyword evidence="9" id="KW-0406">Ion transport</keyword>
<evidence type="ECO:0000259" key="16">
    <source>
        <dbReference type="Pfam" id="PF02563"/>
    </source>
</evidence>